<dbReference type="OrthoDB" id="28313at2157"/>
<protein>
    <submittedName>
        <fullName evidence="1">Uncharacterized protein</fullName>
    </submittedName>
</protein>
<dbReference type="Proteomes" id="UP000050535">
    <property type="component" value="Unassembled WGS sequence"/>
</dbReference>
<accession>A0A0P7GKD6</accession>
<evidence type="ECO:0000313" key="2">
    <source>
        <dbReference type="Proteomes" id="UP000050535"/>
    </source>
</evidence>
<organism evidence="1 2">
    <name type="scientific">Halolamina pelagica</name>
    <dbReference type="NCBI Taxonomy" id="699431"/>
    <lineage>
        <taxon>Archaea</taxon>
        <taxon>Methanobacteriati</taxon>
        <taxon>Methanobacteriota</taxon>
        <taxon>Stenosarchaea group</taxon>
        <taxon>Halobacteria</taxon>
        <taxon>Halobacteriales</taxon>
        <taxon>Haloferacaceae</taxon>
    </lineage>
</organism>
<comment type="caution">
    <text evidence="1">The sequence shown here is derived from an EMBL/GenBank/DDBJ whole genome shotgun (WGS) entry which is preliminary data.</text>
</comment>
<dbReference type="AlphaFoldDB" id="A0A0P7GKD6"/>
<dbReference type="RefSeq" id="WP_054584835.1">
    <property type="nucleotide sequence ID" value="NZ_LGUC01000002.1"/>
</dbReference>
<gene>
    <name evidence="1" type="ORF">SY89_03265</name>
</gene>
<evidence type="ECO:0000313" key="1">
    <source>
        <dbReference type="EMBL" id="KPN29031.1"/>
    </source>
</evidence>
<reference evidence="2" key="1">
    <citation type="submission" date="2013-11" db="EMBL/GenBank/DDBJ databases">
        <authorList>
            <person name="Hoang H.T."/>
            <person name="Killian M.L."/>
            <person name="Madson D.M."/>
            <person name="Arruda P.H.E."/>
            <person name="Sun D."/>
            <person name="Schwartz K.J."/>
            <person name="Yoon K."/>
        </authorList>
    </citation>
    <scope>NUCLEOTIDE SEQUENCE [LARGE SCALE GENOMIC DNA]</scope>
    <source>
        <strain evidence="2">CDK2</strain>
    </source>
</reference>
<proteinExistence type="predicted"/>
<name>A0A0P7GKD6_9EURY</name>
<keyword evidence="2" id="KW-1185">Reference proteome</keyword>
<dbReference type="EMBL" id="LGUC01000002">
    <property type="protein sequence ID" value="KPN29031.1"/>
    <property type="molecule type" value="Genomic_DNA"/>
</dbReference>
<sequence length="244" mass="28131">MLDYSHEEKLQARDRVILEKHELATQFVDLLEPDYYLPFAGEYVLAGDLAPLNQYTANPPRIEAYEWFERNVPDDHECVFLNSGEHIDLATGRVSEPFEPIDQETKQAYIETVLAERSLAYEDAPLPEREMLYDRLPAAYENFEANRQSVGFETDTTVLVSLLDDEYVELTFDGEGYQLVESPDLDQYDGYVRVEVDPRLLNWLLQGTEKAHWSDAKIGSHLGIAKQPDIYERQLYNCLGSFHA</sequence>